<dbReference type="AlphaFoldDB" id="A0A6J6GW70"/>
<dbReference type="GO" id="GO:0051537">
    <property type="term" value="F:2 iron, 2 sulfur cluster binding"/>
    <property type="evidence" value="ECO:0007669"/>
    <property type="project" value="UniProtKB-KW"/>
</dbReference>
<proteinExistence type="predicted"/>
<keyword evidence="4" id="KW-0560">Oxidoreductase</keyword>
<evidence type="ECO:0000256" key="6">
    <source>
        <dbReference type="ARBA" id="ARBA00023014"/>
    </source>
</evidence>
<sequence>MATMTENQIHGLSESFTREEYNSQEIFNDEMQKIYGTNWCFAGLCESLNKIGDRLVVDIGIESILILRNRDGELRAFYNVCQHRGSNLCDASGSGFGAAITCPYHSWSYSLEGALVATPLHEKDSIDRETLHLKSVQVDQWQGCIFVSLDPNAKPLLEWLDEHYSRPRELEKFEMSSLVNARTTVDEVSANWKVLAENYSECLHCAVVHPELVDLVPVYKTGKTIQDDRKDWGVSLADGKTSLSHKQNESLALLPSMEDLDEYSVFGAFVYPNMLVDISPTVAVLTRYVPRSPTHTTIFTDYLFPKSVVDDKSLDLEPTISFSDMVNQQDIAVCERVQRGVASRSFIRAYHTKMERYCHQLILRYRSEIN</sequence>
<dbReference type="InterPro" id="IPR015879">
    <property type="entry name" value="Ring_hydroxy_dOase_asu_C_dom"/>
</dbReference>
<evidence type="ECO:0000256" key="5">
    <source>
        <dbReference type="ARBA" id="ARBA00023004"/>
    </source>
</evidence>
<dbReference type="Pfam" id="PF00848">
    <property type="entry name" value="Ring_hydroxyl_A"/>
    <property type="match status" value="1"/>
</dbReference>
<accession>A0A6J6GW70</accession>
<dbReference type="CDD" id="cd03469">
    <property type="entry name" value="Rieske_RO_Alpha_N"/>
    <property type="match status" value="1"/>
</dbReference>
<keyword evidence="6" id="KW-0411">Iron-sulfur</keyword>
<comment type="cofactor">
    <cofactor evidence="1">
        <name>Fe cation</name>
        <dbReference type="ChEBI" id="CHEBI:24875"/>
    </cofactor>
</comment>
<dbReference type="PROSITE" id="PS51296">
    <property type="entry name" value="RIESKE"/>
    <property type="match status" value="1"/>
</dbReference>
<dbReference type="Gene3D" id="3.90.380.10">
    <property type="entry name" value="Naphthalene 1,2-dioxygenase Alpha Subunit, Chain A, domain 1"/>
    <property type="match status" value="2"/>
</dbReference>
<dbReference type="Gene3D" id="2.102.10.10">
    <property type="entry name" value="Rieske [2Fe-2S] iron-sulphur domain"/>
    <property type="match status" value="1"/>
</dbReference>
<dbReference type="EMBL" id="CAEZUN010000065">
    <property type="protein sequence ID" value="CAB4600898.1"/>
    <property type="molecule type" value="Genomic_DNA"/>
</dbReference>
<keyword evidence="2" id="KW-0001">2Fe-2S</keyword>
<evidence type="ECO:0000256" key="1">
    <source>
        <dbReference type="ARBA" id="ARBA00001962"/>
    </source>
</evidence>
<dbReference type="GO" id="GO:0016491">
    <property type="term" value="F:oxidoreductase activity"/>
    <property type="evidence" value="ECO:0007669"/>
    <property type="project" value="UniProtKB-KW"/>
</dbReference>
<evidence type="ECO:0000256" key="2">
    <source>
        <dbReference type="ARBA" id="ARBA00022714"/>
    </source>
</evidence>
<evidence type="ECO:0000256" key="3">
    <source>
        <dbReference type="ARBA" id="ARBA00022723"/>
    </source>
</evidence>
<keyword evidence="3" id="KW-0479">Metal-binding</keyword>
<feature type="domain" description="Rieske" evidence="7">
    <location>
        <begin position="41"/>
        <end position="147"/>
    </location>
</feature>
<dbReference type="GO" id="GO:0005506">
    <property type="term" value="F:iron ion binding"/>
    <property type="evidence" value="ECO:0007669"/>
    <property type="project" value="InterPro"/>
</dbReference>
<reference evidence="8" key="1">
    <citation type="submission" date="2020-05" db="EMBL/GenBank/DDBJ databases">
        <authorList>
            <person name="Chiriac C."/>
            <person name="Salcher M."/>
            <person name="Ghai R."/>
            <person name="Kavagutti S V."/>
        </authorList>
    </citation>
    <scope>NUCLEOTIDE SEQUENCE</scope>
</reference>
<dbReference type="InterPro" id="IPR017941">
    <property type="entry name" value="Rieske_2Fe-2S"/>
</dbReference>
<dbReference type="PANTHER" id="PTHR43756">
    <property type="entry name" value="CHOLINE MONOOXYGENASE, CHLOROPLASTIC"/>
    <property type="match status" value="1"/>
</dbReference>
<dbReference type="InterPro" id="IPR036922">
    <property type="entry name" value="Rieske_2Fe-2S_sf"/>
</dbReference>
<dbReference type="PANTHER" id="PTHR43756:SF5">
    <property type="entry name" value="CHOLINE MONOOXYGENASE, CHLOROPLASTIC"/>
    <property type="match status" value="1"/>
</dbReference>
<name>A0A6J6GW70_9ZZZZ</name>
<organism evidence="8">
    <name type="scientific">freshwater metagenome</name>
    <dbReference type="NCBI Taxonomy" id="449393"/>
    <lineage>
        <taxon>unclassified sequences</taxon>
        <taxon>metagenomes</taxon>
        <taxon>ecological metagenomes</taxon>
    </lineage>
</organism>
<dbReference type="SUPFAM" id="SSF55961">
    <property type="entry name" value="Bet v1-like"/>
    <property type="match status" value="1"/>
</dbReference>
<gene>
    <name evidence="8" type="ORF">UFOPK1826_00654</name>
</gene>
<keyword evidence="5" id="KW-0408">Iron</keyword>
<evidence type="ECO:0000313" key="8">
    <source>
        <dbReference type="EMBL" id="CAB4600898.1"/>
    </source>
</evidence>
<protein>
    <submittedName>
        <fullName evidence="8">Unannotated protein</fullName>
    </submittedName>
</protein>
<evidence type="ECO:0000259" key="7">
    <source>
        <dbReference type="PROSITE" id="PS51296"/>
    </source>
</evidence>
<dbReference type="PRINTS" id="PR00090">
    <property type="entry name" value="RNGDIOXGNASE"/>
</dbReference>
<dbReference type="SUPFAM" id="SSF50022">
    <property type="entry name" value="ISP domain"/>
    <property type="match status" value="1"/>
</dbReference>
<dbReference type="InterPro" id="IPR001663">
    <property type="entry name" value="Rng_hydr_dOase-A"/>
</dbReference>
<evidence type="ECO:0000256" key="4">
    <source>
        <dbReference type="ARBA" id="ARBA00023002"/>
    </source>
</evidence>
<dbReference type="Pfam" id="PF00355">
    <property type="entry name" value="Rieske"/>
    <property type="match status" value="1"/>
</dbReference>